<keyword evidence="1 3" id="KW-0732">Signal</keyword>
<evidence type="ECO:0000256" key="3">
    <source>
        <dbReference type="SAM" id="SignalP"/>
    </source>
</evidence>
<evidence type="ECO:0000256" key="2">
    <source>
        <dbReference type="ARBA" id="ARBA00093774"/>
    </source>
</evidence>
<evidence type="ECO:0000259" key="4">
    <source>
        <dbReference type="Pfam" id="PF26580"/>
    </source>
</evidence>
<evidence type="ECO:0000313" key="5">
    <source>
        <dbReference type="EMBL" id="KNA91526.1"/>
    </source>
</evidence>
<dbReference type="Pfam" id="PF26580">
    <property type="entry name" value="Mtb12_C"/>
    <property type="match status" value="1"/>
</dbReference>
<name>A0ABR5IDS7_9ACTN</name>
<protein>
    <recommendedName>
        <fullName evidence="4">Low molecular weight antigen MTB12-like C-terminal domain-containing protein</fullName>
    </recommendedName>
</protein>
<organism evidence="5 6">
    <name type="scientific">Gordonia jacobaea</name>
    <dbReference type="NCBI Taxonomy" id="122202"/>
    <lineage>
        <taxon>Bacteria</taxon>
        <taxon>Bacillati</taxon>
        <taxon>Actinomycetota</taxon>
        <taxon>Actinomycetes</taxon>
        <taxon>Mycobacteriales</taxon>
        <taxon>Gordoniaceae</taxon>
        <taxon>Gordonia</taxon>
    </lineage>
</organism>
<reference evidence="5 6" key="1">
    <citation type="submission" date="2015-05" db="EMBL/GenBank/DDBJ databases">
        <title>Draft genome sequence of the bacterium Gordonia jacobaea a new member of the Gordonia genus.</title>
        <authorList>
            <person name="Jimenez-Galisteo G."/>
            <person name="Dominguez A."/>
            <person name="Munoz E."/>
            <person name="Vinas M."/>
        </authorList>
    </citation>
    <scope>NUCLEOTIDE SEQUENCE [LARGE SCALE GENOMIC DNA]</scope>
    <source>
        <strain evidence="6">mv1</strain>
    </source>
</reference>
<feature type="chain" id="PRO_5047169300" description="Low molecular weight antigen MTB12-like C-terminal domain-containing protein" evidence="3">
    <location>
        <begin position="22"/>
        <end position="168"/>
    </location>
</feature>
<feature type="domain" description="Low molecular weight antigen MTB12-like C-terminal" evidence="4">
    <location>
        <begin position="55"/>
        <end position="166"/>
    </location>
</feature>
<evidence type="ECO:0000256" key="1">
    <source>
        <dbReference type="ARBA" id="ARBA00022729"/>
    </source>
</evidence>
<dbReference type="PROSITE" id="PS51257">
    <property type="entry name" value="PROKAR_LIPOPROTEIN"/>
    <property type="match status" value="1"/>
</dbReference>
<dbReference type="Proteomes" id="UP000037247">
    <property type="component" value="Unassembled WGS sequence"/>
</dbReference>
<comment type="caution">
    <text evidence="5">The sequence shown here is derived from an EMBL/GenBank/DDBJ whole genome shotgun (WGS) entry which is preliminary data.</text>
</comment>
<dbReference type="InterPro" id="IPR058644">
    <property type="entry name" value="Mtb12-like_C"/>
</dbReference>
<dbReference type="EMBL" id="LDTZ01000016">
    <property type="protein sequence ID" value="KNA91526.1"/>
    <property type="molecule type" value="Genomic_DNA"/>
</dbReference>
<accession>A0ABR5IDS7</accession>
<keyword evidence="6" id="KW-1185">Reference proteome</keyword>
<comment type="similarity">
    <text evidence="2">Belongs to the MTB12 family.</text>
</comment>
<proteinExistence type="inferred from homology"/>
<feature type="signal peptide" evidence="3">
    <location>
        <begin position="1"/>
        <end position="21"/>
    </location>
</feature>
<gene>
    <name evidence="5" type="ORF">ABW18_10080</name>
</gene>
<evidence type="ECO:0000313" key="6">
    <source>
        <dbReference type="Proteomes" id="UP000037247"/>
    </source>
</evidence>
<sequence>MKLRKSLAAAMIAGAALVAVAGCSGSDSASDTVASATSNVTEATSQAAAAIAGLTNSDAQDILRKAVDPNTSSDELEKVVDTSNPVTKTAIQAYAKGASAAGYGPDVYTVTEVKKTGDNAADASVEVKSPHTSNPANITLSYVKVDGEWKLSGNAVTQLTSMMGQHGG</sequence>
<dbReference type="RefSeq" id="WP_049698842.1">
    <property type="nucleotide sequence ID" value="NZ_LDTZ01000016.1"/>
</dbReference>